<evidence type="ECO:0008006" key="3">
    <source>
        <dbReference type="Google" id="ProtNLM"/>
    </source>
</evidence>
<dbReference type="AlphaFoldDB" id="H2C2U2"/>
<dbReference type="EMBL" id="JH597761">
    <property type="protein sequence ID" value="EHP70563.1"/>
    <property type="molecule type" value="Genomic_DNA"/>
</dbReference>
<reference evidence="1 2" key="1">
    <citation type="submission" date="2012-01" db="EMBL/GenBank/DDBJ databases">
        <title>Improved High-Quality Draft sequence of Metallosphaera yellowstonensis MK1.</title>
        <authorList>
            <consortium name="US DOE Joint Genome Institute"/>
            <person name="Lucas S."/>
            <person name="Han J."/>
            <person name="Cheng J.-F."/>
            <person name="Goodwin L."/>
            <person name="Pitluck S."/>
            <person name="Peters L."/>
            <person name="Teshima H."/>
            <person name="Detter J.C."/>
            <person name="Han C."/>
            <person name="Tapia R."/>
            <person name="Land M."/>
            <person name="Hauser L."/>
            <person name="Kyrpides N."/>
            <person name="Kozubal M."/>
            <person name="Macur R.E."/>
            <person name="Jay Z."/>
            <person name="Inskeep W."/>
            <person name="Woyke T."/>
        </authorList>
    </citation>
    <scope>NUCLEOTIDE SEQUENCE [LARGE SCALE GENOMIC DNA]</scope>
    <source>
        <strain evidence="1 2">MK1</strain>
    </source>
</reference>
<dbReference type="HOGENOM" id="CLU_038336_0_0_2"/>
<dbReference type="PIRSF" id="PIRSF019435">
    <property type="entry name" value="UCP019435"/>
    <property type="match status" value="1"/>
</dbReference>
<evidence type="ECO:0000313" key="2">
    <source>
        <dbReference type="Proteomes" id="UP000003980"/>
    </source>
</evidence>
<name>H2C2U2_9CREN</name>
<dbReference type="Proteomes" id="UP000003980">
    <property type="component" value="Unassembled WGS sequence"/>
</dbReference>
<keyword evidence="2" id="KW-1185">Reference proteome</keyword>
<dbReference type="RefSeq" id="WP_009071316.1">
    <property type="nucleotide sequence ID" value="NZ_JH597761.1"/>
</dbReference>
<organism evidence="1 2">
    <name type="scientific">Metallosphaera yellowstonensis MK1</name>
    <dbReference type="NCBI Taxonomy" id="671065"/>
    <lineage>
        <taxon>Archaea</taxon>
        <taxon>Thermoproteota</taxon>
        <taxon>Thermoprotei</taxon>
        <taxon>Sulfolobales</taxon>
        <taxon>Sulfolobaceae</taxon>
        <taxon>Metallosphaera</taxon>
    </lineage>
</organism>
<evidence type="ECO:0000313" key="1">
    <source>
        <dbReference type="EMBL" id="EHP70563.1"/>
    </source>
</evidence>
<dbReference type="PANTHER" id="PTHR39640">
    <property type="entry name" value="VNG6129C"/>
    <property type="match status" value="1"/>
</dbReference>
<dbReference type="PANTHER" id="PTHR39640:SF1">
    <property type="entry name" value="DUF790 FAMILY PROTEIN"/>
    <property type="match status" value="1"/>
</dbReference>
<proteinExistence type="predicted"/>
<protein>
    <recommendedName>
        <fullName evidence="3">DUF790 family protein</fullName>
    </recommendedName>
</protein>
<gene>
    <name evidence="1" type="ORF">MetMK1DRAFT_00010660</name>
</gene>
<dbReference type="InterPro" id="IPR008508">
    <property type="entry name" value="Bax1"/>
</dbReference>
<sequence length="481" mass="55151">MLPSELARFKISGDKIVPLFAGKPHLDLIEEMLSLYKPGRTLGEVEEDVKLLERAYGKTTKSAKLVRGIHRVIMRHLDLSGESPLDPRRIRSELFSAGPALTAEERARRISEVSERLGINAEKYMYSDMEESKVIRAVNISSPEEVIKEYNLSLLQTILFKSYKVTFTLSGNWKEFIRTVKRLGLMYFAYPNPVRVEVMGPYTLLKPSEKYGRNLALLVPYAVSAPTWRIEAEVILGKRNRRVYSLELGDFDLISSTYPEGKNFDSSVEEDFFWAFRRVAPDWRIEREPGPIVVNGRIFLPDFAVEKDGLRVFLEVVGFWTEEYLKEKVSKLKSTNVPLLVIVNEETGSGKIMGLPVVTYRRKIDAVKVYSKLKEMEGLIPSRPLDYSLDGSDVIPIKELAAKYNVSEQTLRKNLKEFPGYVLLRNYYVREDLLEKLSKEDFTGMSLQDLVSKYGEFIADVLERLGYKVKWKSITEAIVVK</sequence>
<dbReference type="Pfam" id="PF05626">
    <property type="entry name" value="DUF790"/>
    <property type="match status" value="1"/>
</dbReference>
<dbReference type="STRING" id="671065.MetMK1DRAFT_00010660"/>
<dbReference type="eggNOG" id="arCOG04356">
    <property type="taxonomic scope" value="Archaea"/>
</dbReference>
<accession>H2C2U2</accession>
<dbReference type="OrthoDB" id="57367at2157"/>